<feature type="region of interest" description="Disordered" evidence="1">
    <location>
        <begin position="100"/>
        <end position="144"/>
    </location>
</feature>
<evidence type="ECO:0000313" key="3">
    <source>
        <dbReference type="Proteomes" id="UP001497453"/>
    </source>
</evidence>
<reference evidence="3" key="1">
    <citation type="submission" date="2024-04" db="EMBL/GenBank/DDBJ databases">
        <authorList>
            <person name="Shaw F."/>
            <person name="Minotto A."/>
        </authorList>
    </citation>
    <scope>NUCLEOTIDE SEQUENCE [LARGE SCALE GENOMIC DNA]</scope>
</reference>
<protein>
    <submittedName>
        <fullName evidence="2">Uncharacterized protein</fullName>
    </submittedName>
</protein>
<dbReference type="Proteomes" id="UP001497453">
    <property type="component" value="Chromosome 5"/>
</dbReference>
<feature type="compositionally biased region" description="Low complexity" evidence="1">
    <location>
        <begin position="106"/>
        <end position="123"/>
    </location>
</feature>
<dbReference type="EMBL" id="OZ037948">
    <property type="protein sequence ID" value="CAL1710007.1"/>
    <property type="molecule type" value="Genomic_DNA"/>
</dbReference>
<feature type="compositionally biased region" description="Polar residues" evidence="1">
    <location>
        <begin position="162"/>
        <end position="174"/>
    </location>
</feature>
<feature type="region of interest" description="Disordered" evidence="1">
    <location>
        <begin position="160"/>
        <end position="209"/>
    </location>
</feature>
<accession>A0ABP1DT76</accession>
<keyword evidence="3" id="KW-1185">Reference proteome</keyword>
<evidence type="ECO:0000256" key="1">
    <source>
        <dbReference type="SAM" id="MobiDB-lite"/>
    </source>
</evidence>
<organism evidence="2 3">
    <name type="scientific">Somion occarium</name>
    <dbReference type="NCBI Taxonomy" id="3059160"/>
    <lineage>
        <taxon>Eukaryota</taxon>
        <taxon>Fungi</taxon>
        <taxon>Dikarya</taxon>
        <taxon>Basidiomycota</taxon>
        <taxon>Agaricomycotina</taxon>
        <taxon>Agaricomycetes</taxon>
        <taxon>Polyporales</taxon>
        <taxon>Cerrenaceae</taxon>
        <taxon>Somion</taxon>
    </lineage>
</organism>
<sequence>MRRSSDINMSMFGGILKLLHAFLLPLILYIMSSALQLRRAVSATSNDLLPTMRMTSTRHRRRRVSRTITTLQYPEHSDESPFDLQIFDIFDAPSRLGESSKILAGSRPSPSSSFLSPRPLSSSARRRASSHRIDPLPAPIIFDGPAQPRHIAMMSYRVGRTRPSSTDASHTSRTVPLLPEPVIFDGPSQLRSRSRGSSTGNGSRSDSSSPTLMLLLGAAGAVVFAGCAGHDPLQLQGRISSK</sequence>
<evidence type="ECO:0000313" key="2">
    <source>
        <dbReference type="EMBL" id="CAL1710007.1"/>
    </source>
</evidence>
<feature type="compositionally biased region" description="Low complexity" evidence="1">
    <location>
        <begin position="186"/>
        <end position="209"/>
    </location>
</feature>
<name>A0ABP1DT76_9APHY</name>
<proteinExistence type="predicted"/>
<gene>
    <name evidence="2" type="ORF">GFSPODELE1_LOCUS7612</name>
</gene>